<feature type="transmembrane region" description="Helical" evidence="1">
    <location>
        <begin position="142"/>
        <end position="165"/>
    </location>
</feature>
<evidence type="ECO:0000256" key="1">
    <source>
        <dbReference type="SAM" id="Phobius"/>
    </source>
</evidence>
<keyword evidence="1" id="KW-0472">Membrane</keyword>
<evidence type="ECO:0000313" key="2">
    <source>
        <dbReference type="EMBL" id="TPX50031.1"/>
    </source>
</evidence>
<dbReference type="AlphaFoldDB" id="A0A507DF46"/>
<keyword evidence="3" id="KW-1185">Reference proteome</keyword>
<feature type="transmembrane region" description="Helical" evidence="1">
    <location>
        <begin position="100"/>
        <end position="122"/>
    </location>
</feature>
<feature type="transmembrane region" description="Helical" evidence="1">
    <location>
        <begin position="21"/>
        <end position="42"/>
    </location>
</feature>
<dbReference type="EMBL" id="QEAN01000073">
    <property type="protein sequence ID" value="TPX50031.1"/>
    <property type="molecule type" value="Genomic_DNA"/>
</dbReference>
<dbReference type="VEuPathDB" id="FungiDB:SeMB42_g02409"/>
<accession>A0A507DF46</accession>
<evidence type="ECO:0000313" key="3">
    <source>
        <dbReference type="Proteomes" id="UP000317494"/>
    </source>
</evidence>
<organism evidence="2 3">
    <name type="scientific">Synchytrium endobioticum</name>
    <dbReference type="NCBI Taxonomy" id="286115"/>
    <lineage>
        <taxon>Eukaryota</taxon>
        <taxon>Fungi</taxon>
        <taxon>Fungi incertae sedis</taxon>
        <taxon>Chytridiomycota</taxon>
        <taxon>Chytridiomycota incertae sedis</taxon>
        <taxon>Chytridiomycetes</taxon>
        <taxon>Synchytriales</taxon>
        <taxon>Synchytriaceae</taxon>
        <taxon>Synchytrium</taxon>
    </lineage>
</organism>
<feature type="transmembrane region" description="Helical" evidence="1">
    <location>
        <begin position="67"/>
        <end position="88"/>
    </location>
</feature>
<name>A0A507DF46_9FUNG</name>
<sequence length="172" mass="18502">MCCSMAHFISAIGNILVKMRILLLNGLVELGGGLLTCLPALIPELNQKYGWKSLLFPALTDDRWGQLAAQMVGLSIMSFGAIPSLTLWYYNGSVEARKHYIYGAIAYHSGMAFIGVAALLFGRAAPGPKSPGLTLDESIPSNALSTFIVHSGFAMGFAWALYVLVTTDKKTN</sequence>
<proteinExistence type="predicted"/>
<keyword evidence="1" id="KW-0812">Transmembrane</keyword>
<gene>
    <name evidence="2" type="ORF">SeMB42_g02409</name>
</gene>
<keyword evidence="1" id="KW-1133">Transmembrane helix</keyword>
<reference evidence="2 3" key="1">
    <citation type="journal article" date="2019" name="Sci. Rep.">
        <title>Comparative genomics of chytrid fungi reveal insights into the obligate biotrophic and pathogenic lifestyle of Synchytrium endobioticum.</title>
        <authorList>
            <person name="van de Vossenberg B.T.L.H."/>
            <person name="Warris S."/>
            <person name="Nguyen H.D.T."/>
            <person name="van Gent-Pelzer M.P.E."/>
            <person name="Joly D.L."/>
            <person name="van de Geest H.C."/>
            <person name="Bonants P.J.M."/>
            <person name="Smith D.S."/>
            <person name="Levesque C.A."/>
            <person name="van der Lee T.A.J."/>
        </authorList>
    </citation>
    <scope>NUCLEOTIDE SEQUENCE [LARGE SCALE GENOMIC DNA]</scope>
    <source>
        <strain evidence="2 3">MB42</strain>
    </source>
</reference>
<protein>
    <submittedName>
        <fullName evidence="2">Uncharacterized protein</fullName>
    </submittedName>
</protein>
<comment type="caution">
    <text evidence="2">The sequence shown here is derived from an EMBL/GenBank/DDBJ whole genome shotgun (WGS) entry which is preliminary data.</text>
</comment>
<dbReference type="Proteomes" id="UP000317494">
    <property type="component" value="Unassembled WGS sequence"/>
</dbReference>